<evidence type="ECO:0000259" key="2">
    <source>
        <dbReference type="Pfam" id="PF07510"/>
    </source>
</evidence>
<organism evidence="3 4">
    <name type="scientific">Tenebrionicola larvae</name>
    <dbReference type="NCBI Taxonomy" id="2815733"/>
    <lineage>
        <taxon>Bacteria</taxon>
        <taxon>Pseudomonadati</taxon>
        <taxon>Pseudomonadota</taxon>
        <taxon>Gammaproteobacteria</taxon>
        <taxon>Enterobacterales</taxon>
        <taxon>Enterobacteriaceae</taxon>
        <taxon>Tenebrionibacter/Tenebrionicola group</taxon>
        <taxon>Tenebrionicola</taxon>
    </lineage>
</organism>
<comment type="caution">
    <text evidence="3">The sequence shown here is derived from an EMBL/GenBank/DDBJ whole genome shotgun (WGS) entry which is preliminary data.</text>
</comment>
<feature type="domain" description="GmrSD restriction endonucleases C-terminal" evidence="2">
    <location>
        <begin position="504"/>
        <end position="640"/>
    </location>
</feature>
<dbReference type="Proteomes" id="UP000746420">
    <property type="component" value="Unassembled WGS sequence"/>
</dbReference>
<dbReference type="EMBL" id="JAGFEW010000010">
    <property type="protein sequence ID" value="MBV5095386.1"/>
    <property type="molecule type" value="Genomic_DNA"/>
</dbReference>
<protein>
    <submittedName>
        <fullName evidence="3">DUF262 domain-containing protein</fullName>
    </submittedName>
</protein>
<dbReference type="Pfam" id="PF07510">
    <property type="entry name" value="GmrSD_C"/>
    <property type="match status" value="1"/>
</dbReference>
<evidence type="ECO:0000259" key="1">
    <source>
        <dbReference type="Pfam" id="PF03235"/>
    </source>
</evidence>
<feature type="domain" description="GmrSD restriction endonucleases N-terminal" evidence="1">
    <location>
        <begin position="17"/>
        <end position="221"/>
    </location>
</feature>
<name>A0A949V3M4_9ENTR</name>
<keyword evidence="4" id="KW-1185">Reference proteome</keyword>
<dbReference type="Pfam" id="PF03235">
    <property type="entry name" value="GmrSD_N"/>
    <property type="match status" value="1"/>
</dbReference>
<dbReference type="RefSeq" id="WP_249938837.1">
    <property type="nucleotide sequence ID" value="NZ_JAGFEW010000010.1"/>
</dbReference>
<proteinExistence type="predicted"/>
<evidence type="ECO:0000313" key="3">
    <source>
        <dbReference type="EMBL" id="MBV5095386.1"/>
    </source>
</evidence>
<dbReference type="PANTHER" id="PTHR35149">
    <property type="entry name" value="SLL5132 PROTEIN"/>
    <property type="match status" value="1"/>
</dbReference>
<dbReference type="AlphaFoldDB" id="A0A949V3M4"/>
<reference evidence="3 4" key="1">
    <citation type="submission" date="2021-03" db="EMBL/GenBank/DDBJ databases">
        <title>Tenobrionicola molitorae gen. nov., sp. nov. and Tenobrionicola larvae sp. nov., isolated from larvae of the mealworm Tenobrio molitor L., a proposal to transfer Erwinia teleogrylli Liu et al. 2016 to a new genus Entomohabitans as Entomohabitans teleogrylli comb. nov.</title>
        <authorList>
            <person name="Lee S.D."/>
            <person name="Yang H.L."/>
            <person name="Kim I.S."/>
        </authorList>
    </citation>
    <scope>NUCLEOTIDE SEQUENCE [LARGE SCALE GENOMIC DNA]</scope>
    <source>
        <strain evidence="3 4">YMB-R21</strain>
    </source>
</reference>
<dbReference type="PANTHER" id="PTHR35149:SF2">
    <property type="entry name" value="DUF262 DOMAIN-CONTAINING PROTEIN"/>
    <property type="match status" value="1"/>
</dbReference>
<gene>
    <name evidence="3" type="ORF">JZ788_06475</name>
</gene>
<dbReference type="InterPro" id="IPR004919">
    <property type="entry name" value="GmrSD_N"/>
</dbReference>
<accession>A0A949V3M4</accession>
<sequence length="647" mass="75721">MTNLQKVNSELMTLRNIADKNYQFVIPSYQRPYVWPDSDVLKLFEDIEKAWQEKERLYFIGTILTAEQNPTENTRILELIDGQQRTTTLVLIALAFRKVGINAPLSNIAVLGKKPRLQFTIRHQVQNLLGGLAGLEQYQLPSANDIKNDPYLTHLDAALSVLIKKVDTLKYQATELADYIFNNVQWVNNCVPRTMDLNLLFSTMNTAGVQLEASDILKSRLLKKIKSNKSFYDAIWQTCQHLENFFERNARQTFTEADWDSITDEQLAVVPPTLNVYAKEETHSVVAVNISELFSQVHEEFETEKQKLSLQNKDGVYCRSIISFPLLLIHVYRIHLARHGQSDISTRLHTDKLLEIFSHLCSAEEQEIKSFFELLWKTRYQFDRWVIKWMEQDKENEELRLTYVSRSRSGNHWYINRSQKEINALTLLQSVRLFTGERSAQYWLTPFLGKLLEQPGDNEQQVLALLERIDNELSMAADNETQKSVSFKQTKSENASLRKWAEIRMYFSENHGTRFEHYWFQKLEFLLWKKYQSVWKDNPKFKKYRITAKNSVEHVYPQQEEYQRYLDKESLDSFGNLVLLSPGENSAYSNQAVGKKKIDFDAKPVFDSLKLKAIFEARQAADEAWGEEQISQHQQEMLKVFDAHYIE</sequence>
<dbReference type="InterPro" id="IPR011089">
    <property type="entry name" value="GmrSD_C"/>
</dbReference>
<evidence type="ECO:0000313" key="4">
    <source>
        <dbReference type="Proteomes" id="UP000746420"/>
    </source>
</evidence>